<keyword evidence="1" id="KW-1133">Transmembrane helix</keyword>
<accession>A0A2N1PIR5</accession>
<gene>
    <name evidence="3" type="ORF">CVV64_19835</name>
</gene>
<dbReference type="CDD" id="cd02859">
    <property type="entry name" value="E_set_AMPKbeta_like_N"/>
    <property type="match status" value="1"/>
</dbReference>
<evidence type="ECO:0000259" key="2">
    <source>
        <dbReference type="SMART" id="SM00642"/>
    </source>
</evidence>
<dbReference type="InterPro" id="IPR006047">
    <property type="entry name" value="GH13_cat_dom"/>
</dbReference>
<organism evidence="3 4">
    <name type="scientific">Candidatus Wallbacteria bacterium HGW-Wallbacteria-1</name>
    <dbReference type="NCBI Taxonomy" id="2013854"/>
    <lineage>
        <taxon>Bacteria</taxon>
        <taxon>Candidatus Walliibacteriota</taxon>
    </lineage>
</organism>
<dbReference type="InterPro" id="IPR013783">
    <property type="entry name" value="Ig-like_fold"/>
</dbReference>
<dbReference type="PANTHER" id="PTHR10357">
    <property type="entry name" value="ALPHA-AMYLASE FAMILY MEMBER"/>
    <property type="match status" value="1"/>
</dbReference>
<dbReference type="AlphaFoldDB" id="A0A2N1PIR5"/>
<dbReference type="EMBL" id="PGXC01000058">
    <property type="protein sequence ID" value="PKK88209.1"/>
    <property type="molecule type" value="Genomic_DNA"/>
</dbReference>
<proteinExistence type="predicted"/>
<keyword evidence="1" id="KW-0472">Membrane</keyword>
<dbReference type="InterPro" id="IPR032640">
    <property type="entry name" value="AMPK1_CBM"/>
</dbReference>
<dbReference type="GO" id="GO:0005975">
    <property type="term" value="P:carbohydrate metabolic process"/>
    <property type="evidence" value="ECO:0007669"/>
    <property type="project" value="InterPro"/>
</dbReference>
<feature type="domain" description="Glycosyl hydrolase family 13 catalytic" evidence="2">
    <location>
        <begin position="305"/>
        <end position="716"/>
    </location>
</feature>
<dbReference type="SUPFAM" id="SSF51445">
    <property type="entry name" value="(Trans)glycosidases"/>
    <property type="match status" value="1"/>
</dbReference>
<dbReference type="Proteomes" id="UP000233256">
    <property type="component" value="Unassembled WGS sequence"/>
</dbReference>
<name>A0A2N1PIR5_9BACT</name>
<dbReference type="InterPro" id="IPR014756">
    <property type="entry name" value="Ig_E-set"/>
</dbReference>
<keyword evidence="1" id="KW-0812">Transmembrane</keyword>
<dbReference type="Pfam" id="PF00128">
    <property type="entry name" value="Alpha-amylase"/>
    <property type="match status" value="1"/>
</dbReference>
<comment type="caution">
    <text evidence="3">The sequence shown here is derived from an EMBL/GenBank/DDBJ whole genome shotgun (WGS) entry which is preliminary data.</text>
</comment>
<dbReference type="SMART" id="SM00642">
    <property type="entry name" value="Aamy"/>
    <property type="match status" value="1"/>
</dbReference>
<dbReference type="SUPFAM" id="SSF81296">
    <property type="entry name" value="E set domains"/>
    <property type="match status" value="1"/>
</dbReference>
<dbReference type="Gene3D" id="2.60.40.10">
    <property type="entry name" value="Immunoglobulins"/>
    <property type="match status" value="1"/>
</dbReference>
<evidence type="ECO:0000313" key="4">
    <source>
        <dbReference type="Proteomes" id="UP000233256"/>
    </source>
</evidence>
<dbReference type="Pfam" id="PF16561">
    <property type="entry name" value="AMPK1_CBM"/>
    <property type="match status" value="1"/>
</dbReference>
<dbReference type="InterPro" id="IPR017853">
    <property type="entry name" value="GH"/>
</dbReference>
<reference evidence="3 4" key="1">
    <citation type="journal article" date="2017" name="ISME J.">
        <title>Potential for microbial H2 and metal transformations associated with novel bacteria and archaea in deep terrestrial subsurface sediments.</title>
        <authorList>
            <person name="Hernsdorf A.W."/>
            <person name="Amano Y."/>
            <person name="Miyakawa K."/>
            <person name="Ise K."/>
            <person name="Suzuki Y."/>
            <person name="Anantharaman K."/>
            <person name="Probst A."/>
            <person name="Burstein D."/>
            <person name="Thomas B.C."/>
            <person name="Banfield J.F."/>
        </authorList>
    </citation>
    <scope>NUCLEOTIDE SEQUENCE [LARGE SCALE GENOMIC DNA]</scope>
    <source>
        <strain evidence="3">HGW-Wallbacteria-1</strain>
    </source>
</reference>
<sequence>MRKQWIVLKVSSISGEGQVSNRFSMISFRKAASMSDIRFFSFAHVALTFFLLLNLSLPNGPAMGLNSDQNYIFPVEPWPILDRLGELLSIPSEDTELPVIMIWNVSDLQMTTEQASAISLALAGDFNGWKPQDCEVKSSDIADEAAFQVNMSLKPGTYAYKIVVNGKWIPDPCAASQGPDGYGGINSILTVGKPVSNERLYPSSLWLDSSGGCNILFRTRVSVIAAAMAVNGIPADSSRVSICSEGVVARVENSIVREYAGNSIRVTVRALDGNSTPLMSFDQFIDLPIQDGESGSGNSTGIIYFAMTDRFRNGDVSNDRPVKAQGLDSVNNFMGGDFAGLRQTLDEGYFSSLAVDYLWISPVQKSADGAWRDSLPPHSLFTGYHGYWPVSMTQVESRQGTLTELRKLGSALEERGMGLLLDGVFNHVHRDHPLFQAHPDWFSSLLTPDGRSNVRLFNEFSITTWFDDFLPSFDYAADSRAIDNMVRNGLWWLSVSRARGFRLDAVKHIDPLFWRSFREAINRRDAVNHPKAVNHSKAVNSLEAANRSEAVSCFEALEHAGKSFLVGETISDRNSISRALRRGDVPLQFDFPLYYAIRDTFAQISMDYATLEDQLRKSEHSFAGLNLVSTLVGNHDFPRFMEYAADHAEKSGLSPDMAYEALGRAFAFILTNRGYPLIYYGDELGMNGRFAGDNRSPMIFSDDLDVLQAALLENVRKLTVMRARWTVLVRGERFPVISEASRLVYGRVWPGQSALVIFGAADSIVEFDVPEWFAAGFSSCSSFNGTGQIVNSGHEMQRESGSLPGNGLVKISVRPGSGGFAVFCWKR</sequence>
<feature type="transmembrane region" description="Helical" evidence="1">
    <location>
        <begin position="39"/>
        <end position="57"/>
    </location>
</feature>
<dbReference type="Gene3D" id="3.20.20.80">
    <property type="entry name" value="Glycosidases"/>
    <property type="match status" value="1"/>
</dbReference>
<evidence type="ECO:0000256" key="1">
    <source>
        <dbReference type="SAM" id="Phobius"/>
    </source>
</evidence>
<evidence type="ECO:0000313" key="3">
    <source>
        <dbReference type="EMBL" id="PKK88209.1"/>
    </source>
</evidence>
<protein>
    <recommendedName>
        <fullName evidence="2">Glycosyl hydrolase family 13 catalytic domain-containing protein</fullName>
    </recommendedName>
</protein>